<comment type="caution">
    <text evidence="1">The sequence shown here is derived from an EMBL/GenBank/DDBJ whole genome shotgun (WGS) entry which is preliminary data.</text>
</comment>
<keyword evidence="2" id="KW-1185">Reference proteome</keyword>
<evidence type="ECO:0000313" key="1">
    <source>
        <dbReference type="EMBL" id="MCX2839098.1"/>
    </source>
</evidence>
<name>A0A9X3CYF5_9FLAO</name>
<dbReference type="EMBL" id="JAPJDA010000021">
    <property type="protein sequence ID" value="MCX2839098.1"/>
    <property type="molecule type" value="Genomic_DNA"/>
</dbReference>
<dbReference type="Pfam" id="PF09357">
    <property type="entry name" value="RteC"/>
    <property type="match status" value="1"/>
</dbReference>
<dbReference type="Proteomes" id="UP001148482">
    <property type="component" value="Unassembled WGS sequence"/>
</dbReference>
<reference evidence="1" key="1">
    <citation type="submission" date="2022-11" db="EMBL/GenBank/DDBJ databases">
        <title>Salinimicrobium profundisediminis sp. nov., isolated from deep-sea sediment of the Mariana Trench.</title>
        <authorList>
            <person name="Fu H."/>
        </authorList>
    </citation>
    <scope>NUCLEOTIDE SEQUENCE</scope>
    <source>
        <strain evidence="1">MT39</strain>
    </source>
</reference>
<gene>
    <name evidence="1" type="ORF">OQ279_13155</name>
</gene>
<proteinExistence type="predicted"/>
<dbReference type="RefSeq" id="WP_266070417.1">
    <property type="nucleotide sequence ID" value="NZ_JAPJDA010000021.1"/>
</dbReference>
<dbReference type="InterPro" id="IPR018534">
    <property type="entry name" value="Tet_reg_excision_RteC"/>
</dbReference>
<dbReference type="AlphaFoldDB" id="A0A9X3CYF5"/>
<sequence length="294" mass="35056">MKINLPYYYLMVQGNNKMFDEIIHTFHNQLSTQVMEIPQPLKKADAGIDLCNTTLSVLKDLIEKEDFENVPDEIEFFKSIKPCPMSYLIYFTEMRSCELRKPKAGDNFQIRFYEKELRKINKFFHKNNDFVHYMEQGHSYMDHQLFTRNHRKNFPFTPMINYYQYPEFSTSHDMLWSKVQAMYRFIHYVRESIQELKPGGRDFTVEKKHKIVLWSGSKTALVELIYALYATGDLNHGTADLATIISSFEDFFNIRLDNTYKTYSEIKARKGTRTKYLQNLVLQLEQKMSRDDKL</sequence>
<evidence type="ECO:0000313" key="2">
    <source>
        <dbReference type="Proteomes" id="UP001148482"/>
    </source>
</evidence>
<protein>
    <submittedName>
        <fullName evidence="1">RteC domain-containing protein</fullName>
    </submittedName>
</protein>
<accession>A0A9X3CYF5</accession>
<organism evidence="1 2">
    <name type="scientific">Salinimicrobium profundisediminis</name>
    <dbReference type="NCBI Taxonomy" id="2994553"/>
    <lineage>
        <taxon>Bacteria</taxon>
        <taxon>Pseudomonadati</taxon>
        <taxon>Bacteroidota</taxon>
        <taxon>Flavobacteriia</taxon>
        <taxon>Flavobacteriales</taxon>
        <taxon>Flavobacteriaceae</taxon>
        <taxon>Salinimicrobium</taxon>
    </lineage>
</organism>